<dbReference type="PANTHER" id="PTHR11616:SF182">
    <property type="entry name" value="TRANSPORTER"/>
    <property type="match status" value="1"/>
</dbReference>
<dbReference type="PANTHER" id="PTHR11616">
    <property type="entry name" value="SODIUM/CHLORIDE DEPENDENT TRANSPORTER"/>
    <property type="match status" value="1"/>
</dbReference>
<sequence length="688" mass="76665">MQNILRKQNTVAEIPVGPKVELREMQGPLLAEANDQSNHIPSYGATNRAFEADVVPTTPVETDEIATPEVTKDGRRVFKPSCPEGVEDNRESWDSELQFILATIGYAVGLGNVWRFPYLAQKNGGGAFLIPYFIMLAIEGLPIFYMELAVGQRLRKGAIGAWNLVSPYCGGIGLASAVVSFNVALYYNTIIAWCLYYFMQSFGSPLPWAECPHTVSSNGTAVIVPECQKSSPTQYFWYRVTLDVSSDIESPEPFNTKIAFCLVLAWILCYVCMIKGIASSGKVVYVTATFPYFVLIIFFFRGITLEGMSDGLIHLFKPDWSKLRDPMVWLEAGTQIFFSLGLAFGGLIAFSSYNPVHNNCFRDAVLVSCCNCATSMFAGIVVFSILGFKAHMTNKRCLAERAILFPNMTHAPPGAVNWMECSLEEELQQSASGPGLAFIAFTEAINQFPEAPLWSVLFFMMLFTLGIDSQFGTLEGVVTSVVDLKLFPNLRKELLTGSICALSCVLSMMFAHGAGNYVFTLFDNFAGSFPLLIIALGEVISISWIYGLKRFNDDIELMTGVRPGFYFNICWKYLAPATMLTILGASFYQIFTGGIVYEAWDREKAIPVPQSWPSWCVLLIIFLIGVSTLWIPGVAILRYFGVNLLPPEEPAWFPADDLREFYGITEHEVTPLERWLFRVDDNEEPAEY</sequence>
<feature type="transmembrane region" description="Helical" evidence="11">
    <location>
        <begin position="97"/>
        <end position="114"/>
    </location>
</feature>
<protein>
    <recommendedName>
        <fullName evidence="10">Transporter</fullName>
    </recommendedName>
</protein>
<dbReference type="InterPro" id="IPR000175">
    <property type="entry name" value="Na/ntran_symport"/>
</dbReference>
<evidence type="ECO:0000256" key="5">
    <source>
        <dbReference type="ARBA" id="ARBA00022847"/>
    </source>
</evidence>
<evidence type="ECO:0000256" key="6">
    <source>
        <dbReference type="ARBA" id="ARBA00022989"/>
    </source>
</evidence>
<evidence type="ECO:0000256" key="4">
    <source>
        <dbReference type="ARBA" id="ARBA00022692"/>
    </source>
</evidence>
<gene>
    <name evidence="13" type="primary">LOC100903083</name>
</gene>
<feature type="binding site" evidence="9">
    <location>
        <position position="105"/>
    </location>
    <ligand>
        <name>Na(+)</name>
        <dbReference type="ChEBI" id="CHEBI:29101"/>
        <label>1</label>
    </ligand>
</feature>
<keyword evidence="12" id="KW-1185">Reference proteome</keyword>
<dbReference type="InterPro" id="IPR002438">
    <property type="entry name" value="Neutral_aa_SLC6"/>
</dbReference>
<feature type="binding site" evidence="9">
    <location>
        <position position="339"/>
    </location>
    <ligand>
        <name>Na(+)</name>
        <dbReference type="ChEBI" id="CHEBI:29101"/>
        <label>1</label>
    </ligand>
</feature>
<keyword evidence="5 10" id="KW-0769">Symport</keyword>
<name>A0AAJ6QVT6_9ACAR</name>
<dbReference type="GO" id="GO:0006865">
    <property type="term" value="P:amino acid transport"/>
    <property type="evidence" value="ECO:0007669"/>
    <property type="project" value="TreeGrafter"/>
</dbReference>
<dbReference type="Proteomes" id="UP000694867">
    <property type="component" value="Unplaced"/>
</dbReference>
<evidence type="ECO:0000313" key="13">
    <source>
        <dbReference type="RefSeq" id="XP_003745641.1"/>
    </source>
</evidence>
<keyword evidence="9" id="KW-0915">Sodium</keyword>
<feature type="binding site" evidence="9">
    <location>
        <position position="107"/>
    </location>
    <ligand>
        <name>Na(+)</name>
        <dbReference type="ChEBI" id="CHEBI:29101"/>
        <label>1</label>
    </ligand>
</feature>
<keyword evidence="7 11" id="KW-0472">Membrane</keyword>
<dbReference type="GO" id="GO:0015293">
    <property type="term" value="F:symporter activity"/>
    <property type="evidence" value="ECO:0007669"/>
    <property type="project" value="UniProtKB-KW"/>
</dbReference>
<dbReference type="RefSeq" id="XP_003745641.1">
    <property type="nucleotide sequence ID" value="XM_003745593.1"/>
</dbReference>
<evidence type="ECO:0000256" key="8">
    <source>
        <dbReference type="ARBA" id="ARBA00023180"/>
    </source>
</evidence>
<feature type="transmembrane region" description="Helical" evidence="11">
    <location>
        <begin position="126"/>
        <end position="145"/>
    </location>
</feature>
<feature type="transmembrane region" description="Helical" evidence="11">
    <location>
        <begin position="328"/>
        <end position="353"/>
    </location>
</feature>
<feature type="binding site" evidence="9">
    <location>
        <position position="371"/>
    </location>
    <ligand>
        <name>Na(+)</name>
        <dbReference type="ChEBI" id="CHEBI:29101"/>
        <label>1</label>
    </ligand>
</feature>
<dbReference type="GO" id="GO:0046872">
    <property type="term" value="F:metal ion binding"/>
    <property type="evidence" value="ECO:0007669"/>
    <property type="project" value="UniProtKB-KW"/>
</dbReference>
<comment type="similarity">
    <text evidence="2 10">Belongs to the sodium:neurotransmitter symporter (SNF) (TC 2.A.22) family.</text>
</comment>
<dbReference type="PRINTS" id="PR01206">
    <property type="entry name" value="ORPHTRNSPORT"/>
</dbReference>
<dbReference type="PROSITE" id="PS50267">
    <property type="entry name" value="NA_NEUROTRAN_SYMP_3"/>
    <property type="match status" value="1"/>
</dbReference>
<keyword evidence="3 10" id="KW-0813">Transport</keyword>
<feature type="binding site" evidence="9">
    <location>
        <position position="469"/>
    </location>
    <ligand>
        <name>Na(+)</name>
        <dbReference type="ChEBI" id="CHEBI:29101"/>
        <label>1</label>
    </ligand>
</feature>
<dbReference type="SUPFAM" id="SSF161070">
    <property type="entry name" value="SNF-like"/>
    <property type="match status" value="1"/>
</dbReference>
<feature type="transmembrane region" description="Helical" evidence="11">
    <location>
        <begin position="569"/>
        <end position="591"/>
    </location>
</feature>
<dbReference type="KEGG" id="goe:100903083"/>
<feature type="binding site" evidence="9">
    <location>
        <position position="465"/>
    </location>
    <ligand>
        <name>Na(+)</name>
        <dbReference type="ChEBI" id="CHEBI:29101"/>
        <label>1</label>
    </ligand>
</feature>
<feature type="transmembrane region" description="Helical" evidence="11">
    <location>
        <begin position="525"/>
        <end position="548"/>
    </location>
</feature>
<feature type="binding site" evidence="9">
    <location>
        <position position="108"/>
    </location>
    <ligand>
        <name>Na(+)</name>
        <dbReference type="ChEBI" id="CHEBI:29101"/>
        <label>1</label>
    </ligand>
</feature>
<feature type="transmembrane region" description="Helical" evidence="11">
    <location>
        <begin position="165"/>
        <end position="198"/>
    </location>
</feature>
<accession>A0AAJ6QVT6</accession>
<reference evidence="13" key="1">
    <citation type="submission" date="2025-08" db="UniProtKB">
        <authorList>
            <consortium name="RefSeq"/>
        </authorList>
    </citation>
    <scope>IDENTIFICATION</scope>
</reference>
<evidence type="ECO:0000313" key="12">
    <source>
        <dbReference type="Proteomes" id="UP000694867"/>
    </source>
</evidence>
<keyword evidence="4 10" id="KW-0812">Transmembrane</keyword>
<evidence type="ECO:0000256" key="2">
    <source>
        <dbReference type="ARBA" id="ARBA00006459"/>
    </source>
</evidence>
<feature type="transmembrane region" description="Helical" evidence="11">
    <location>
        <begin position="258"/>
        <end position="278"/>
    </location>
</feature>
<feature type="transmembrane region" description="Helical" evidence="11">
    <location>
        <begin position="290"/>
        <end position="316"/>
    </location>
</feature>
<feature type="transmembrane region" description="Helical" evidence="11">
    <location>
        <begin position="611"/>
        <end position="631"/>
    </location>
</feature>
<keyword evidence="9" id="KW-0479">Metal-binding</keyword>
<dbReference type="AlphaFoldDB" id="A0AAJ6QVT6"/>
<keyword evidence="6 11" id="KW-1133">Transmembrane helix</keyword>
<dbReference type="PROSITE" id="PS00610">
    <property type="entry name" value="NA_NEUROTRAN_SYMP_1"/>
    <property type="match status" value="1"/>
</dbReference>
<evidence type="ECO:0000256" key="1">
    <source>
        <dbReference type="ARBA" id="ARBA00004141"/>
    </source>
</evidence>
<evidence type="ECO:0000256" key="7">
    <source>
        <dbReference type="ARBA" id="ARBA00023136"/>
    </source>
</evidence>
<dbReference type="GO" id="GO:0005886">
    <property type="term" value="C:plasma membrane"/>
    <property type="evidence" value="ECO:0007669"/>
    <property type="project" value="InterPro"/>
</dbReference>
<feature type="binding site" evidence="9">
    <location>
        <position position="112"/>
    </location>
    <ligand>
        <name>Na(+)</name>
        <dbReference type="ChEBI" id="CHEBI:29101"/>
        <label>1</label>
    </ligand>
</feature>
<dbReference type="CDD" id="cd10332">
    <property type="entry name" value="SLC6sbd-B0AT-like"/>
    <property type="match status" value="1"/>
</dbReference>
<feature type="transmembrane region" description="Helical" evidence="11">
    <location>
        <begin position="365"/>
        <end position="388"/>
    </location>
</feature>
<keyword evidence="8" id="KW-0325">Glycoprotein</keyword>
<dbReference type="InterPro" id="IPR037272">
    <property type="entry name" value="SNS_sf"/>
</dbReference>
<proteinExistence type="inferred from homology"/>
<organism evidence="12 13">
    <name type="scientific">Galendromus occidentalis</name>
    <name type="common">western predatory mite</name>
    <dbReference type="NCBI Taxonomy" id="34638"/>
    <lineage>
        <taxon>Eukaryota</taxon>
        <taxon>Metazoa</taxon>
        <taxon>Ecdysozoa</taxon>
        <taxon>Arthropoda</taxon>
        <taxon>Chelicerata</taxon>
        <taxon>Arachnida</taxon>
        <taxon>Acari</taxon>
        <taxon>Parasitiformes</taxon>
        <taxon>Mesostigmata</taxon>
        <taxon>Gamasina</taxon>
        <taxon>Phytoseioidea</taxon>
        <taxon>Phytoseiidae</taxon>
        <taxon>Typhlodrominae</taxon>
        <taxon>Galendromus</taxon>
    </lineage>
</organism>
<feature type="transmembrane region" description="Helical" evidence="11">
    <location>
        <begin position="494"/>
        <end position="519"/>
    </location>
</feature>
<dbReference type="GO" id="GO:0035725">
    <property type="term" value="P:sodium ion transmembrane transport"/>
    <property type="evidence" value="ECO:0007669"/>
    <property type="project" value="TreeGrafter"/>
</dbReference>
<evidence type="ECO:0000256" key="11">
    <source>
        <dbReference type="SAM" id="Phobius"/>
    </source>
</evidence>
<evidence type="ECO:0000256" key="10">
    <source>
        <dbReference type="RuleBase" id="RU003732"/>
    </source>
</evidence>
<dbReference type="GeneID" id="100903083"/>
<dbReference type="PRINTS" id="PR00176">
    <property type="entry name" value="NANEUSMPORT"/>
</dbReference>
<comment type="subcellular location">
    <subcellularLocation>
        <location evidence="1">Membrane</location>
        <topology evidence="1">Multi-pass membrane protein</topology>
    </subcellularLocation>
</comment>
<evidence type="ECO:0000256" key="9">
    <source>
        <dbReference type="PIRSR" id="PIRSR600175-1"/>
    </source>
</evidence>
<dbReference type="Pfam" id="PF00209">
    <property type="entry name" value="SNF"/>
    <property type="match status" value="1"/>
</dbReference>
<feature type="binding site" evidence="9">
    <location>
        <position position="468"/>
    </location>
    <ligand>
        <name>Na(+)</name>
        <dbReference type="ChEBI" id="CHEBI:29101"/>
        <label>1</label>
    </ligand>
</feature>
<evidence type="ECO:0000256" key="3">
    <source>
        <dbReference type="ARBA" id="ARBA00022448"/>
    </source>
</evidence>